<dbReference type="PANTHER" id="PTHR43370:SF1">
    <property type="entry name" value="GUANOSINE ABC TRANSPORTER PERMEASE PROTEIN NUPQ"/>
    <property type="match status" value="1"/>
</dbReference>
<dbReference type="EMBL" id="JAHBCL010000021">
    <property type="protein sequence ID" value="MBS7527512.1"/>
    <property type="molecule type" value="Genomic_DNA"/>
</dbReference>
<feature type="transmembrane region" description="Helical" evidence="6">
    <location>
        <begin position="92"/>
        <end position="111"/>
    </location>
</feature>
<dbReference type="Proteomes" id="UP000746471">
    <property type="component" value="Unassembled WGS sequence"/>
</dbReference>
<proteinExistence type="predicted"/>
<protein>
    <submittedName>
        <fullName evidence="7">ABC transporter permease</fullName>
    </submittedName>
</protein>
<feature type="transmembrane region" description="Helical" evidence="6">
    <location>
        <begin position="272"/>
        <end position="294"/>
    </location>
</feature>
<evidence type="ECO:0000313" key="7">
    <source>
        <dbReference type="EMBL" id="MBS7527512.1"/>
    </source>
</evidence>
<evidence type="ECO:0000256" key="1">
    <source>
        <dbReference type="ARBA" id="ARBA00004651"/>
    </source>
</evidence>
<keyword evidence="4 6" id="KW-1133">Transmembrane helix</keyword>
<organism evidence="7 8">
    <name type="scientific">Fusibacter paucivorans</name>
    <dbReference type="NCBI Taxonomy" id="76009"/>
    <lineage>
        <taxon>Bacteria</taxon>
        <taxon>Bacillati</taxon>
        <taxon>Bacillota</taxon>
        <taxon>Clostridia</taxon>
        <taxon>Eubacteriales</taxon>
        <taxon>Eubacteriales Family XII. Incertae Sedis</taxon>
        <taxon>Fusibacter</taxon>
    </lineage>
</organism>
<sequence>MTFEKIINLSLIYATLRSATPIIYASLCAAITQQADILNIGTEGIMLTGAFTAVTVSYLTGSWLLAVIVAMLAGLVMASVIAVGHLKYGAEITAIGIGINMFALAFTKYMLNSLLGKTGSFTDPKIIGIPKVHLAFLDNSPALNELFNNWAVTEWFAFILVGILTFVLFKTVWGLRLRAVGKFPMAAQTAGINVTAMRYQALAISGLVGGLAGAHLSLGYSKMFTENMTNGRGFMGVAAMFFGGAHPVLTAIGCLVFGFADSIGARLQAYGVPSQFVLLMPYVVTVAVLAISMATKQSREARKKSALITTAPSTLTEKRG</sequence>
<evidence type="ECO:0000256" key="2">
    <source>
        <dbReference type="ARBA" id="ARBA00022475"/>
    </source>
</evidence>
<feature type="transmembrane region" description="Helical" evidence="6">
    <location>
        <begin position="155"/>
        <end position="175"/>
    </location>
</feature>
<dbReference type="CDD" id="cd06580">
    <property type="entry name" value="TM_PBP1_transp_TpRbsC_like"/>
    <property type="match status" value="1"/>
</dbReference>
<keyword evidence="3 6" id="KW-0812">Transmembrane</keyword>
<gene>
    <name evidence="7" type="ORF">KHM83_12580</name>
</gene>
<keyword evidence="5 6" id="KW-0472">Membrane</keyword>
<comment type="subcellular location">
    <subcellularLocation>
        <location evidence="1">Cell membrane</location>
        <topology evidence="1">Multi-pass membrane protein</topology>
    </subcellularLocation>
</comment>
<dbReference type="InterPro" id="IPR001851">
    <property type="entry name" value="ABC_transp_permease"/>
</dbReference>
<evidence type="ECO:0000256" key="4">
    <source>
        <dbReference type="ARBA" id="ARBA00022989"/>
    </source>
</evidence>
<name>A0ABS5PRM0_9FIRM</name>
<comment type="caution">
    <text evidence="7">The sequence shown here is derived from an EMBL/GenBank/DDBJ whole genome shotgun (WGS) entry which is preliminary data.</text>
</comment>
<keyword evidence="2" id="KW-1003">Cell membrane</keyword>
<feature type="transmembrane region" description="Helical" evidence="6">
    <location>
        <begin position="63"/>
        <end position="85"/>
    </location>
</feature>
<dbReference type="Pfam" id="PF02653">
    <property type="entry name" value="BPD_transp_2"/>
    <property type="match status" value="1"/>
</dbReference>
<dbReference type="PANTHER" id="PTHR43370">
    <property type="entry name" value="SUGAR ABC TRANSPORTER INTEGRAL MEMBRANE PROTEIN-RELATED"/>
    <property type="match status" value="1"/>
</dbReference>
<feature type="transmembrane region" description="Helical" evidence="6">
    <location>
        <begin position="233"/>
        <end position="260"/>
    </location>
</feature>
<evidence type="ECO:0000256" key="3">
    <source>
        <dbReference type="ARBA" id="ARBA00022692"/>
    </source>
</evidence>
<accession>A0ABS5PRM0</accession>
<reference evidence="7 8" key="1">
    <citation type="submission" date="2021-05" db="EMBL/GenBank/DDBJ databases">
        <title>Fusibacter ferrireducens sp. nov., an anaerobic, sulfur- and Fe-reducing bacterium isolated from the mangrove sediment.</title>
        <authorList>
            <person name="Qiu D."/>
        </authorList>
    </citation>
    <scope>NUCLEOTIDE SEQUENCE [LARGE SCALE GENOMIC DNA]</scope>
    <source>
        <strain evidence="7 8">DSM 12116</strain>
    </source>
</reference>
<evidence type="ECO:0000256" key="6">
    <source>
        <dbReference type="SAM" id="Phobius"/>
    </source>
</evidence>
<dbReference type="RefSeq" id="WP_213237374.1">
    <property type="nucleotide sequence ID" value="NZ_JAHBCL010000021.1"/>
</dbReference>
<evidence type="ECO:0000256" key="5">
    <source>
        <dbReference type="ARBA" id="ARBA00023136"/>
    </source>
</evidence>
<evidence type="ECO:0000313" key="8">
    <source>
        <dbReference type="Proteomes" id="UP000746471"/>
    </source>
</evidence>
<keyword evidence="8" id="KW-1185">Reference proteome</keyword>